<keyword evidence="2" id="KW-1133">Transmembrane helix</keyword>
<protein>
    <submittedName>
        <fullName evidence="3">Uncharacterized protein</fullName>
    </submittedName>
</protein>
<proteinExistence type="predicted"/>
<evidence type="ECO:0000256" key="2">
    <source>
        <dbReference type="SAM" id="Phobius"/>
    </source>
</evidence>
<reference evidence="3" key="1">
    <citation type="submission" date="2020-11" db="EMBL/GenBank/DDBJ databases">
        <authorList>
            <consortium name="DOE Joint Genome Institute"/>
            <person name="Ahrendt S."/>
            <person name="Riley R."/>
            <person name="Andreopoulos W."/>
            <person name="Labutti K."/>
            <person name="Pangilinan J."/>
            <person name="Ruiz-Duenas F.J."/>
            <person name="Barrasa J.M."/>
            <person name="Sanchez-Garcia M."/>
            <person name="Camarero S."/>
            <person name="Miyauchi S."/>
            <person name="Serrano A."/>
            <person name="Linde D."/>
            <person name="Babiker R."/>
            <person name="Drula E."/>
            <person name="Ayuso-Fernandez I."/>
            <person name="Pacheco R."/>
            <person name="Padilla G."/>
            <person name="Ferreira P."/>
            <person name="Barriuso J."/>
            <person name="Kellner H."/>
            <person name="Castanera R."/>
            <person name="Alfaro M."/>
            <person name="Ramirez L."/>
            <person name="Pisabarro A.G."/>
            <person name="Kuo A."/>
            <person name="Tritt A."/>
            <person name="Lipzen A."/>
            <person name="He G."/>
            <person name="Yan M."/>
            <person name="Ng V."/>
            <person name="Cullen D."/>
            <person name="Martin F."/>
            <person name="Rosso M.-N."/>
            <person name="Henrissat B."/>
            <person name="Hibbett D."/>
            <person name="Martinez A.T."/>
            <person name="Grigoriev I.V."/>
        </authorList>
    </citation>
    <scope>NUCLEOTIDE SEQUENCE</scope>
    <source>
        <strain evidence="3">AH 40177</strain>
    </source>
</reference>
<comment type="caution">
    <text evidence="3">The sequence shown here is derived from an EMBL/GenBank/DDBJ whole genome shotgun (WGS) entry which is preliminary data.</text>
</comment>
<accession>A0A9P5U5W4</accession>
<organism evidence="3 4">
    <name type="scientific">Rhodocollybia butyracea</name>
    <dbReference type="NCBI Taxonomy" id="206335"/>
    <lineage>
        <taxon>Eukaryota</taxon>
        <taxon>Fungi</taxon>
        <taxon>Dikarya</taxon>
        <taxon>Basidiomycota</taxon>
        <taxon>Agaricomycotina</taxon>
        <taxon>Agaricomycetes</taxon>
        <taxon>Agaricomycetidae</taxon>
        <taxon>Agaricales</taxon>
        <taxon>Marasmiineae</taxon>
        <taxon>Omphalotaceae</taxon>
        <taxon>Rhodocollybia</taxon>
    </lineage>
</organism>
<feature type="transmembrane region" description="Helical" evidence="2">
    <location>
        <begin position="20"/>
        <end position="47"/>
    </location>
</feature>
<dbReference type="Proteomes" id="UP000772434">
    <property type="component" value="Unassembled WGS sequence"/>
</dbReference>
<feature type="compositionally biased region" description="Basic and acidic residues" evidence="1">
    <location>
        <begin position="77"/>
        <end position="96"/>
    </location>
</feature>
<keyword evidence="4" id="KW-1185">Reference proteome</keyword>
<evidence type="ECO:0000313" key="4">
    <source>
        <dbReference type="Proteomes" id="UP000772434"/>
    </source>
</evidence>
<evidence type="ECO:0000313" key="3">
    <source>
        <dbReference type="EMBL" id="KAF9067381.1"/>
    </source>
</evidence>
<evidence type="ECO:0000256" key="1">
    <source>
        <dbReference type="SAM" id="MobiDB-lite"/>
    </source>
</evidence>
<dbReference type="AlphaFoldDB" id="A0A9P5U5W4"/>
<gene>
    <name evidence="3" type="ORF">BDP27DRAFT_1422940</name>
</gene>
<keyword evidence="2" id="KW-0812">Transmembrane</keyword>
<keyword evidence="2" id="KW-0472">Membrane</keyword>
<sequence length="120" mass="13209">MTVLPDMVSGDYGEAEALHFNIIPSVFCSIAITYTCIPAIHSIYYTLPSVAMEELYMLEHQEAPQRAEYEVRHAEAIQRADRHQHKHEQPTGHDSSKMALASTLTASSTFVASLPAGCSS</sequence>
<feature type="region of interest" description="Disordered" evidence="1">
    <location>
        <begin position="77"/>
        <end position="98"/>
    </location>
</feature>
<name>A0A9P5U5W4_9AGAR</name>
<dbReference type="OrthoDB" id="654211at2759"/>
<dbReference type="EMBL" id="JADNRY010000074">
    <property type="protein sequence ID" value="KAF9067381.1"/>
    <property type="molecule type" value="Genomic_DNA"/>
</dbReference>